<dbReference type="RefSeq" id="WP_246335925.1">
    <property type="nucleotide sequence ID" value="NZ_JACHXI010000007.1"/>
</dbReference>
<reference evidence="17 18" key="1">
    <citation type="submission" date="2020-08" db="EMBL/GenBank/DDBJ databases">
        <title>Genomic Encyclopedia of Type Strains, Phase III (KMG-III): the genomes of soil and plant-associated and newly described type strains.</title>
        <authorList>
            <person name="Whitman W."/>
        </authorList>
    </citation>
    <scope>NUCLEOTIDE SEQUENCE [LARGE SCALE GENOMIC DNA]</scope>
    <source>
        <strain evidence="17 18">CECT 4462</strain>
    </source>
</reference>
<dbReference type="PROSITE" id="PS50110">
    <property type="entry name" value="RESPONSE_REGULATORY"/>
    <property type="match status" value="1"/>
</dbReference>
<dbReference type="PRINTS" id="PR00344">
    <property type="entry name" value="BCTRLSENSOR"/>
</dbReference>
<dbReference type="SMART" id="SM00387">
    <property type="entry name" value="HATPase_c"/>
    <property type="match status" value="1"/>
</dbReference>
<evidence type="ECO:0000259" key="13">
    <source>
        <dbReference type="PROSITE" id="PS50110"/>
    </source>
</evidence>
<evidence type="ECO:0000256" key="7">
    <source>
        <dbReference type="ARBA" id="ARBA00022777"/>
    </source>
</evidence>
<dbReference type="NCBIfam" id="TIGR00229">
    <property type="entry name" value="sensory_box"/>
    <property type="match status" value="1"/>
</dbReference>
<organism evidence="17 18">
    <name type="scientific">Azomonas macrocytogenes</name>
    <name type="common">Azotobacter macrocytogenes</name>
    <dbReference type="NCBI Taxonomy" id="69962"/>
    <lineage>
        <taxon>Bacteria</taxon>
        <taxon>Pseudomonadati</taxon>
        <taxon>Pseudomonadota</taxon>
        <taxon>Gammaproteobacteria</taxon>
        <taxon>Pseudomonadales</taxon>
        <taxon>Pseudomonadaceae</taxon>
        <taxon>Azomonas</taxon>
    </lineage>
</organism>
<evidence type="ECO:0000259" key="16">
    <source>
        <dbReference type="PROSITE" id="PS50839"/>
    </source>
</evidence>
<sequence>MSKSRKSTFRQLFSLRNATAWLVLVLTLLVQLAFQLNLRLQREEVARRQFEVLSDKVIDSIGKRLGTYEQILLGAAGLFDAVPHIGWNQFHTYVERLQLDKNYPGIQRMGFSQRVLPAERETFVARTRISGGIADFDIHPAGERPFYTAITYLEPAQNRSVNAFGYDMYAEPTRREAMRRALETGRTSITDKLTLLNPVDRTQAGLILYLPIYALGRPLQTSREREEALQGFMFSSYRVGDLMQDISGAAGLSLDLIIYAGTLEDPLKKIFDTRIGNASNRQAQFSIARTLDVYGTVWTLRLASLPGFESGLAMYDPLIAFLGGTLSLLLFCLIFALTSRHQRAEAMALRMTEDIRQNRQALRQSKERLALALKGSDDGLWDANLQTENFYASPRAWQMLGFQPDELTFQTRLWEKMVTTDDLPKAKTKLSEILRSGQQHFTTEFPLRRKQGDTLPILLRGYILRDENGKAVRLSGTMMDLTERKRVERMKQEFVSTVSHELRTPLTSIYGALGLVTSGTLGEIPQEIQPLLEIAYQNSIRLTHLINDLLDMEKMDAGKLSLELTQQQLLPLIEETLKNTYSFAEQHGVHFSFDNELPDSTVQVVVDTLRLQQVLSNLLSNAIKNSPTAGVVRIACSIGTTRASRVRISVTDQGAGIPEEFIDRIFTRFAQADGSASRQKSGTGLGLAISKELVERMGGAIGFDTAPSRGTTFWFELPIQNHTRDGDQGRARFLIVEDEPDTGRLLHLMLGNAGYAVDRVQSLSLARERLTQETYLAMTLDLHLPDGNGKELIEEIRANPLISTLPIVIISADIGDLPMADRYIAALHKPISDAQLLKALDKVLKGI</sequence>
<dbReference type="EC" id="2.7.13.3" evidence="3"/>
<keyword evidence="18" id="KW-1185">Reference proteome</keyword>
<feature type="domain" description="CHASE" evidence="16">
    <location>
        <begin position="81"/>
        <end position="259"/>
    </location>
</feature>
<evidence type="ECO:0000256" key="10">
    <source>
        <dbReference type="ARBA" id="ARBA00023136"/>
    </source>
</evidence>
<dbReference type="CDD" id="cd00156">
    <property type="entry name" value="REC"/>
    <property type="match status" value="1"/>
</dbReference>
<dbReference type="InterPro" id="IPR003594">
    <property type="entry name" value="HATPase_dom"/>
</dbReference>
<dbReference type="InterPro" id="IPR035965">
    <property type="entry name" value="PAS-like_dom_sf"/>
</dbReference>
<evidence type="ECO:0000313" key="18">
    <source>
        <dbReference type="Proteomes" id="UP000549250"/>
    </source>
</evidence>
<accession>A0A839T1K0</accession>
<dbReference type="Pfam" id="PF00072">
    <property type="entry name" value="Response_reg"/>
    <property type="match status" value="1"/>
</dbReference>
<dbReference type="PANTHER" id="PTHR43047:SF72">
    <property type="entry name" value="OSMOSENSING HISTIDINE PROTEIN KINASE SLN1"/>
    <property type="match status" value="1"/>
</dbReference>
<keyword evidence="7" id="KW-0418">Kinase</keyword>
<dbReference type="GO" id="GO:0000155">
    <property type="term" value="F:phosphorelay sensor kinase activity"/>
    <property type="evidence" value="ECO:0007669"/>
    <property type="project" value="InterPro"/>
</dbReference>
<dbReference type="InterPro" id="IPR001610">
    <property type="entry name" value="PAC"/>
</dbReference>
<evidence type="ECO:0000256" key="8">
    <source>
        <dbReference type="ARBA" id="ARBA00022989"/>
    </source>
</evidence>
<dbReference type="InterPro" id="IPR001789">
    <property type="entry name" value="Sig_transdc_resp-reg_receiver"/>
</dbReference>
<gene>
    <name evidence="17" type="ORF">FHR87_001833</name>
</gene>
<keyword evidence="5" id="KW-0808">Transferase</keyword>
<evidence type="ECO:0000259" key="12">
    <source>
        <dbReference type="PROSITE" id="PS50109"/>
    </source>
</evidence>
<dbReference type="GO" id="GO:0005886">
    <property type="term" value="C:plasma membrane"/>
    <property type="evidence" value="ECO:0007669"/>
    <property type="project" value="UniProtKB-ARBA"/>
</dbReference>
<comment type="catalytic activity">
    <reaction evidence="1">
        <text>ATP + protein L-histidine = ADP + protein N-phospho-L-histidine.</text>
        <dbReference type="EC" id="2.7.13.3"/>
    </reaction>
</comment>
<evidence type="ECO:0000313" key="17">
    <source>
        <dbReference type="EMBL" id="MBB3103437.1"/>
    </source>
</evidence>
<dbReference type="Pfam" id="PF03924">
    <property type="entry name" value="CHASE"/>
    <property type="match status" value="1"/>
</dbReference>
<dbReference type="CDD" id="cd16922">
    <property type="entry name" value="HATPase_EvgS-ArcB-TorS-like"/>
    <property type="match status" value="1"/>
</dbReference>
<name>A0A839T1K0_AZOMA</name>
<feature type="modified residue" description="4-aspartylphosphate" evidence="11">
    <location>
        <position position="781"/>
    </location>
</feature>
<evidence type="ECO:0000259" key="14">
    <source>
        <dbReference type="PROSITE" id="PS50112"/>
    </source>
</evidence>
<comment type="caution">
    <text evidence="17">The sequence shown here is derived from an EMBL/GenBank/DDBJ whole genome shotgun (WGS) entry which is preliminary data.</text>
</comment>
<dbReference type="SMART" id="SM00448">
    <property type="entry name" value="REC"/>
    <property type="match status" value="1"/>
</dbReference>
<comment type="subcellular location">
    <subcellularLocation>
        <location evidence="2">Membrane</location>
    </subcellularLocation>
</comment>
<dbReference type="PROSITE" id="PS50109">
    <property type="entry name" value="HIS_KIN"/>
    <property type="match status" value="1"/>
</dbReference>
<feature type="domain" description="PAC" evidence="15">
    <location>
        <begin position="441"/>
        <end position="493"/>
    </location>
</feature>
<dbReference type="InterPro" id="IPR036890">
    <property type="entry name" value="HATPase_C_sf"/>
</dbReference>
<dbReference type="PROSITE" id="PS50112">
    <property type="entry name" value="PAS"/>
    <property type="match status" value="1"/>
</dbReference>
<evidence type="ECO:0000256" key="11">
    <source>
        <dbReference type="PROSITE-ProRule" id="PRU00169"/>
    </source>
</evidence>
<dbReference type="Gene3D" id="1.10.287.130">
    <property type="match status" value="1"/>
</dbReference>
<dbReference type="SUPFAM" id="SSF55785">
    <property type="entry name" value="PYP-like sensor domain (PAS domain)"/>
    <property type="match status" value="1"/>
</dbReference>
<dbReference type="InterPro" id="IPR013655">
    <property type="entry name" value="PAS_fold_3"/>
</dbReference>
<dbReference type="Gene3D" id="3.30.450.20">
    <property type="entry name" value="PAS domain"/>
    <property type="match status" value="1"/>
</dbReference>
<evidence type="ECO:0000256" key="6">
    <source>
        <dbReference type="ARBA" id="ARBA00022692"/>
    </source>
</evidence>
<dbReference type="Gene3D" id="3.30.565.10">
    <property type="entry name" value="Histidine kinase-like ATPase, C-terminal domain"/>
    <property type="match status" value="1"/>
</dbReference>
<dbReference type="InterPro" id="IPR006189">
    <property type="entry name" value="CHASE_dom"/>
</dbReference>
<dbReference type="PANTHER" id="PTHR43047">
    <property type="entry name" value="TWO-COMPONENT HISTIDINE PROTEIN KINASE"/>
    <property type="match status" value="1"/>
</dbReference>
<dbReference type="PROSITE" id="PS50839">
    <property type="entry name" value="CHASE"/>
    <property type="match status" value="1"/>
</dbReference>
<keyword evidence="10" id="KW-0472">Membrane</keyword>
<dbReference type="InterPro" id="IPR036097">
    <property type="entry name" value="HisK_dim/P_sf"/>
</dbReference>
<evidence type="ECO:0000256" key="1">
    <source>
        <dbReference type="ARBA" id="ARBA00000085"/>
    </source>
</evidence>
<dbReference type="SMART" id="SM00388">
    <property type="entry name" value="HisKA"/>
    <property type="match status" value="1"/>
</dbReference>
<dbReference type="FunFam" id="3.30.565.10:FF:000006">
    <property type="entry name" value="Sensor histidine kinase WalK"/>
    <property type="match status" value="1"/>
</dbReference>
<dbReference type="InterPro" id="IPR004358">
    <property type="entry name" value="Sig_transdc_His_kin-like_C"/>
</dbReference>
<keyword evidence="6" id="KW-0812">Transmembrane</keyword>
<dbReference type="SUPFAM" id="SSF47384">
    <property type="entry name" value="Homodimeric domain of signal transducing histidine kinase"/>
    <property type="match status" value="1"/>
</dbReference>
<dbReference type="SUPFAM" id="SSF52172">
    <property type="entry name" value="CheY-like"/>
    <property type="match status" value="1"/>
</dbReference>
<dbReference type="InterPro" id="IPR005467">
    <property type="entry name" value="His_kinase_dom"/>
</dbReference>
<evidence type="ECO:0000256" key="3">
    <source>
        <dbReference type="ARBA" id="ARBA00012438"/>
    </source>
</evidence>
<dbReference type="SUPFAM" id="SSF55874">
    <property type="entry name" value="ATPase domain of HSP90 chaperone/DNA topoisomerase II/histidine kinase"/>
    <property type="match status" value="1"/>
</dbReference>
<dbReference type="CDD" id="cd00130">
    <property type="entry name" value="PAS"/>
    <property type="match status" value="1"/>
</dbReference>
<dbReference type="Pfam" id="PF08447">
    <property type="entry name" value="PAS_3"/>
    <property type="match status" value="1"/>
</dbReference>
<dbReference type="Pfam" id="PF00512">
    <property type="entry name" value="HisKA"/>
    <property type="match status" value="1"/>
</dbReference>
<dbReference type="InterPro" id="IPR011006">
    <property type="entry name" value="CheY-like_superfamily"/>
</dbReference>
<feature type="domain" description="Response regulatory" evidence="13">
    <location>
        <begin position="732"/>
        <end position="844"/>
    </location>
</feature>
<keyword evidence="9" id="KW-0902">Two-component regulatory system</keyword>
<protein>
    <recommendedName>
        <fullName evidence="3">histidine kinase</fullName>
        <ecNumber evidence="3">2.7.13.3</ecNumber>
    </recommendedName>
</protein>
<dbReference type="Proteomes" id="UP000549250">
    <property type="component" value="Unassembled WGS sequence"/>
</dbReference>
<feature type="domain" description="PAS" evidence="14">
    <location>
        <begin position="365"/>
        <end position="437"/>
    </location>
</feature>
<dbReference type="InterPro" id="IPR003661">
    <property type="entry name" value="HisK_dim/P_dom"/>
</dbReference>
<dbReference type="InterPro" id="IPR042240">
    <property type="entry name" value="CHASE_sf"/>
</dbReference>
<dbReference type="SMART" id="SM01079">
    <property type="entry name" value="CHASE"/>
    <property type="match status" value="1"/>
</dbReference>
<evidence type="ECO:0000256" key="9">
    <source>
        <dbReference type="ARBA" id="ARBA00023012"/>
    </source>
</evidence>
<proteinExistence type="predicted"/>
<evidence type="ECO:0000256" key="2">
    <source>
        <dbReference type="ARBA" id="ARBA00004370"/>
    </source>
</evidence>
<keyword evidence="8" id="KW-1133">Transmembrane helix</keyword>
<evidence type="ECO:0000259" key="15">
    <source>
        <dbReference type="PROSITE" id="PS50113"/>
    </source>
</evidence>
<evidence type="ECO:0000256" key="5">
    <source>
        <dbReference type="ARBA" id="ARBA00022679"/>
    </source>
</evidence>
<dbReference type="SMART" id="SM00086">
    <property type="entry name" value="PAC"/>
    <property type="match status" value="1"/>
</dbReference>
<dbReference type="CDD" id="cd00082">
    <property type="entry name" value="HisKA"/>
    <property type="match status" value="1"/>
</dbReference>
<dbReference type="PROSITE" id="PS50113">
    <property type="entry name" value="PAC"/>
    <property type="match status" value="1"/>
</dbReference>
<dbReference type="Gene3D" id="3.30.450.350">
    <property type="entry name" value="CHASE domain"/>
    <property type="match status" value="1"/>
</dbReference>
<dbReference type="InterPro" id="IPR000700">
    <property type="entry name" value="PAS-assoc_C"/>
</dbReference>
<feature type="domain" description="Histidine kinase" evidence="12">
    <location>
        <begin position="497"/>
        <end position="721"/>
    </location>
</feature>
<keyword evidence="4 11" id="KW-0597">Phosphoprotein</keyword>
<dbReference type="Gene3D" id="3.40.50.2300">
    <property type="match status" value="1"/>
</dbReference>
<dbReference type="FunFam" id="1.10.287.130:FF:000001">
    <property type="entry name" value="Two-component sensor histidine kinase"/>
    <property type="match status" value="1"/>
</dbReference>
<dbReference type="EMBL" id="JACHXI010000007">
    <property type="protein sequence ID" value="MBB3103437.1"/>
    <property type="molecule type" value="Genomic_DNA"/>
</dbReference>
<dbReference type="InterPro" id="IPR000014">
    <property type="entry name" value="PAS"/>
</dbReference>
<dbReference type="AlphaFoldDB" id="A0A839T1K0"/>
<dbReference type="GO" id="GO:0009927">
    <property type="term" value="F:histidine phosphotransfer kinase activity"/>
    <property type="evidence" value="ECO:0007669"/>
    <property type="project" value="TreeGrafter"/>
</dbReference>
<dbReference type="Pfam" id="PF02518">
    <property type="entry name" value="HATPase_c"/>
    <property type="match status" value="1"/>
</dbReference>
<evidence type="ECO:0000256" key="4">
    <source>
        <dbReference type="ARBA" id="ARBA00022553"/>
    </source>
</evidence>